<evidence type="ECO:0008006" key="4">
    <source>
        <dbReference type="Google" id="ProtNLM"/>
    </source>
</evidence>
<evidence type="ECO:0000256" key="1">
    <source>
        <dbReference type="SAM" id="MobiDB-lite"/>
    </source>
</evidence>
<dbReference type="InterPro" id="IPR010221">
    <property type="entry name" value="VCBS_dom"/>
</dbReference>
<protein>
    <recommendedName>
        <fullName evidence="4">Cadherin domain-containing protein</fullName>
    </recommendedName>
</protein>
<organism evidence="2 3">
    <name type="scientific">Mycolicibacterium frederiksbergense</name>
    <dbReference type="NCBI Taxonomy" id="117567"/>
    <lineage>
        <taxon>Bacteria</taxon>
        <taxon>Bacillati</taxon>
        <taxon>Actinomycetota</taxon>
        <taxon>Actinomycetes</taxon>
        <taxon>Mycobacteriales</taxon>
        <taxon>Mycobacteriaceae</taxon>
        <taxon>Mycolicibacterium</taxon>
    </lineage>
</organism>
<reference evidence="2 3" key="1">
    <citation type="submission" date="2019-04" db="EMBL/GenBank/DDBJ databases">
        <title>Draft, Whole-Genome Sequence of the Anthracene-degrading Mycobacterium frederiksbergense LB501T, Isolated from a Polycyclic Aromatic Hydrocarbon (PAH)-Contaminated Soil.</title>
        <authorList>
            <person name="Augelletti F."/>
        </authorList>
    </citation>
    <scope>NUCLEOTIDE SEQUENCE [LARGE SCALE GENOMIC DNA]</scope>
    <source>
        <strain evidence="2 3">LB 501T</strain>
    </source>
</reference>
<dbReference type="AlphaFoldDB" id="A0A6H0SAG4"/>
<dbReference type="Pfam" id="PF17963">
    <property type="entry name" value="Big_9"/>
    <property type="match status" value="2"/>
</dbReference>
<dbReference type="NCBIfam" id="TIGR01965">
    <property type="entry name" value="VCBS_repeat"/>
    <property type="match status" value="2"/>
</dbReference>
<accession>A0A6H0SAG4</accession>
<name>A0A6H0SAG4_9MYCO</name>
<dbReference type="KEGG" id="mfre:EXE63_20630"/>
<dbReference type="RefSeq" id="WP_168143464.1">
    <property type="nucleotide sequence ID" value="NZ_CP038799.1"/>
</dbReference>
<feature type="compositionally biased region" description="Low complexity" evidence="1">
    <location>
        <begin position="56"/>
        <end position="74"/>
    </location>
</feature>
<dbReference type="Proteomes" id="UP000501849">
    <property type="component" value="Chromosome"/>
</dbReference>
<evidence type="ECO:0000313" key="3">
    <source>
        <dbReference type="Proteomes" id="UP000501849"/>
    </source>
</evidence>
<dbReference type="EMBL" id="CP038799">
    <property type="protein sequence ID" value="QIV83027.1"/>
    <property type="molecule type" value="Genomic_DNA"/>
</dbReference>
<feature type="compositionally biased region" description="Acidic residues" evidence="1">
    <location>
        <begin position="27"/>
        <end position="36"/>
    </location>
</feature>
<keyword evidence="3" id="KW-1185">Reference proteome</keyword>
<sequence length="974" mass="99260">MKRALTAPSATAREGQSSEFEPVVSDTEGDSGDGVDIDVPVGPGEVDTGDVIPDLAETPAQPVPVVAPTGPAAGREVPSAPDRSDSFPMKNTTGGRVPTNEARTGVVANEARDRVADHESTVKLVSSAAGEPNVQRTNVAAAFHAPTQPGPTVAAPRFIDTLRALPGTLISGVLHAVASALAPLIGPGAPLDSPSLWGALELLRRQFDQAYANHTPIAAPVQTGQDLGNGQVHGTFGASDPDGDALTYTVPASGAGAPAHGTVTVDQSTGTWTYTPNDNGTPFDYGDDYTGTDSFAVIVSDATAGPHIHAVGATHAVVAWVAVQVNGVAVNPENQLPVPPAVPPTRTVDHSDGTVVSTIGWTDPDGDVLRYYSSSNPGATTWTSTTARGGTVTVTSTGAYAYTPEVADRLNAYTHPDQGTDTFSVVVTDGRGGTQTIDVHVDIDPTDVSITRTVSAALPADVLNYYRSVGSDGTVAFTNSTLVNGTADQYETTVIVVRPGAITPITTTIAGNANDAAQIGADGTVAQTTFVYTGNAVNPYAMTVTVLRPGATTPLTMTATGRSVRPAFVSADGAVTFVTHTRSSSSVESYEVAVTRLSSGATTPIIGSITSTLSPEYNVRIGADGTVAVRTAVTGSGTAADPFQNAVAVFRPDAAAAETTTVTGYLSTEVHDDDDESWWVWADGTVALITATPSEIAGGTILTTVTLLRPGAALPDVTTVAGPVGSRVLAGDGSLVLTTSAGTGSSDDPYQTTVTIWRPGLAVPTATTVTGQPFWGTQVGADGTVALTTSLPTDGDGDPNHLTVTVLRPGAETPVSTTTVGWSSISLGFPLGNYYFGPARVDSGGVVTLITVIGSGDENDIQFTVLRPGADTFGTLTLPYGLPWGPAQVGTDGTVAALTFSAPGSGADSWQSFVAVLRPGSAAPVTTSVVGMPLGAPQVNADGTVVLRTLVQDNSQFYLMQSVITVAAPPSNTM</sequence>
<proteinExistence type="predicted"/>
<evidence type="ECO:0000313" key="2">
    <source>
        <dbReference type="EMBL" id="QIV83027.1"/>
    </source>
</evidence>
<gene>
    <name evidence="2" type="ORF">EXE63_20630</name>
</gene>
<feature type="region of interest" description="Disordered" evidence="1">
    <location>
        <begin position="1"/>
        <end position="100"/>
    </location>
</feature>